<evidence type="ECO:0000256" key="1">
    <source>
        <dbReference type="SAM" id="Phobius"/>
    </source>
</evidence>
<dbReference type="Gene3D" id="2.60.40.10">
    <property type="entry name" value="Immunoglobulins"/>
    <property type="match status" value="1"/>
</dbReference>
<dbReference type="Pfam" id="PF07610">
    <property type="entry name" value="DUF1573"/>
    <property type="match status" value="1"/>
</dbReference>
<keyword evidence="1" id="KW-0812">Transmembrane</keyword>
<dbReference type="InterPro" id="IPR011467">
    <property type="entry name" value="DUF1573"/>
</dbReference>
<evidence type="ECO:0008006" key="4">
    <source>
        <dbReference type="Google" id="ProtNLM"/>
    </source>
</evidence>
<sequence length="365" mass="39107">MRGTTWILLLIVICCGLPLGMLIYRRDAGAGAGPVAIEIKPREITLSDVVIQGESVPVEFTVANRGGELIRIDSLTTSCGCMTAAASGDAPKYPLQLLPGDSQTVRLTIDTFGRSGRQQYMARVNGEAGGRPFAEEVGITLDVALGWHVEPSMVLFEDVNPGETREIELTVYDGMAGRPLKLGRVEVSDPGRMVVSTQAAETDALEDVKIGLRHYELHPRYQLSLRYTASSDAFQSDDSVVLFSEGQPETSLSIPVHGRVTPPPIVFSPSRIVLPPSTTANGVLERVVWCRITGLGEDVSPQVRSIPDGVSVRIENVEGAPGSSVPARLLKMVFQIQPEADLAANSVATFSIAGESGSVSLTRIR</sequence>
<dbReference type="KEGG" id="mri:Mal4_20280"/>
<organism evidence="2 3">
    <name type="scientific">Maioricimonas rarisocia</name>
    <dbReference type="NCBI Taxonomy" id="2528026"/>
    <lineage>
        <taxon>Bacteria</taxon>
        <taxon>Pseudomonadati</taxon>
        <taxon>Planctomycetota</taxon>
        <taxon>Planctomycetia</taxon>
        <taxon>Planctomycetales</taxon>
        <taxon>Planctomycetaceae</taxon>
        <taxon>Maioricimonas</taxon>
    </lineage>
</organism>
<dbReference type="RefSeq" id="WP_145368736.1">
    <property type="nucleotide sequence ID" value="NZ_CP036275.1"/>
</dbReference>
<protein>
    <recommendedName>
        <fullName evidence="4">DUF1573 domain-containing protein</fullName>
    </recommendedName>
</protein>
<dbReference type="InterPro" id="IPR013783">
    <property type="entry name" value="Ig-like_fold"/>
</dbReference>
<dbReference type="PANTHER" id="PTHR37833:SF1">
    <property type="entry name" value="SIGNAL PEPTIDE PROTEIN"/>
    <property type="match status" value="1"/>
</dbReference>
<proteinExistence type="predicted"/>
<accession>A0A517Z5E8</accession>
<keyword evidence="1" id="KW-0472">Membrane</keyword>
<dbReference type="EMBL" id="CP036275">
    <property type="protein sequence ID" value="QDU37712.1"/>
    <property type="molecule type" value="Genomic_DNA"/>
</dbReference>
<reference evidence="2 3" key="1">
    <citation type="submission" date="2019-02" db="EMBL/GenBank/DDBJ databases">
        <title>Deep-cultivation of Planctomycetes and their phenomic and genomic characterization uncovers novel biology.</title>
        <authorList>
            <person name="Wiegand S."/>
            <person name="Jogler M."/>
            <person name="Boedeker C."/>
            <person name="Pinto D."/>
            <person name="Vollmers J."/>
            <person name="Rivas-Marin E."/>
            <person name="Kohn T."/>
            <person name="Peeters S.H."/>
            <person name="Heuer A."/>
            <person name="Rast P."/>
            <person name="Oberbeckmann S."/>
            <person name="Bunk B."/>
            <person name="Jeske O."/>
            <person name="Meyerdierks A."/>
            <person name="Storesund J.E."/>
            <person name="Kallscheuer N."/>
            <person name="Luecker S."/>
            <person name="Lage O.M."/>
            <person name="Pohl T."/>
            <person name="Merkel B.J."/>
            <person name="Hornburger P."/>
            <person name="Mueller R.-W."/>
            <person name="Bruemmer F."/>
            <person name="Labrenz M."/>
            <person name="Spormann A.M."/>
            <person name="Op den Camp H."/>
            <person name="Overmann J."/>
            <person name="Amann R."/>
            <person name="Jetten M.S.M."/>
            <person name="Mascher T."/>
            <person name="Medema M.H."/>
            <person name="Devos D.P."/>
            <person name="Kaster A.-K."/>
            <person name="Ovreas L."/>
            <person name="Rohde M."/>
            <person name="Galperin M.Y."/>
            <person name="Jogler C."/>
        </authorList>
    </citation>
    <scope>NUCLEOTIDE SEQUENCE [LARGE SCALE GENOMIC DNA]</scope>
    <source>
        <strain evidence="2 3">Mal4</strain>
    </source>
</reference>
<dbReference type="PANTHER" id="PTHR37833">
    <property type="entry name" value="LIPOPROTEIN-RELATED"/>
    <property type="match status" value="1"/>
</dbReference>
<dbReference type="AlphaFoldDB" id="A0A517Z5E8"/>
<gene>
    <name evidence="2" type="ORF">Mal4_20280</name>
</gene>
<name>A0A517Z5E8_9PLAN</name>
<keyword evidence="1" id="KW-1133">Transmembrane helix</keyword>
<keyword evidence="3" id="KW-1185">Reference proteome</keyword>
<dbReference type="Proteomes" id="UP000320496">
    <property type="component" value="Chromosome"/>
</dbReference>
<evidence type="ECO:0000313" key="2">
    <source>
        <dbReference type="EMBL" id="QDU37712.1"/>
    </source>
</evidence>
<evidence type="ECO:0000313" key="3">
    <source>
        <dbReference type="Proteomes" id="UP000320496"/>
    </source>
</evidence>
<feature type="transmembrane region" description="Helical" evidence="1">
    <location>
        <begin position="6"/>
        <end position="24"/>
    </location>
</feature>